<dbReference type="EMBL" id="JQFK01002021">
    <property type="protein sequence ID" value="KGK32639.1"/>
    <property type="molecule type" value="Genomic_DNA"/>
</dbReference>
<protein>
    <submittedName>
        <fullName evidence="2">Uncharacterized protein</fullName>
    </submittedName>
</protein>
<evidence type="ECO:0000313" key="1">
    <source>
        <dbReference type="EMBL" id="KGK32638.1"/>
    </source>
</evidence>
<dbReference type="EMBL" id="JQFK01002022">
    <property type="protein sequence ID" value="KGK32638.1"/>
    <property type="molecule type" value="Genomic_DNA"/>
</dbReference>
<evidence type="ECO:0000313" key="2">
    <source>
        <dbReference type="EMBL" id="KGK32639.1"/>
    </source>
</evidence>
<dbReference type="HOGENOM" id="CLU_3427969_0_0_1"/>
<proteinExistence type="predicted"/>
<accession>A0A099NKK0</accession>
<name>A0A099NKK0_PICKU</name>
<reference evidence="2" key="2">
    <citation type="submission" date="2014-08" db="EMBL/GenBank/DDBJ databases">
        <title>Exploiting Issatchenkia orientalis SD108 for Succinic Acid Production.</title>
        <authorList>
            <person name="Xiao H."/>
            <person name="Shao Z."/>
            <person name="Jiang Y."/>
            <person name="Dole S."/>
            <person name="Zhao H."/>
        </authorList>
    </citation>
    <scope>NUCLEOTIDE SEQUENCE [LARGE SCALE GENOMIC DNA]</scope>
    <source>
        <strain evidence="2">SD108</strain>
    </source>
</reference>
<feature type="non-terminal residue" evidence="2">
    <location>
        <position position="21"/>
    </location>
</feature>
<evidence type="ECO:0000313" key="3">
    <source>
        <dbReference type="Proteomes" id="UP000029867"/>
    </source>
</evidence>
<dbReference type="AlphaFoldDB" id="A0A099NKK0"/>
<sequence>MAGNTAAKTLVIGLAGLYAVK</sequence>
<gene>
    <name evidence="2" type="ORF">JL09_g6754</name>
    <name evidence="1" type="ORF">JL09_g6755</name>
</gene>
<dbReference type="Proteomes" id="UP000029867">
    <property type="component" value="Unassembled WGS sequence"/>
</dbReference>
<comment type="caution">
    <text evidence="2">The sequence shown here is derived from an EMBL/GenBank/DDBJ whole genome shotgun (WGS) entry which is preliminary data.</text>
</comment>
<reference evidence="3" key="1">
    <citation type="journal article" date="2014" name="Microb. Cell Fact.">
        <title>Exploiting Issatchenkia orientalis SD108 for succinic acid production.</title>
        <authorList>
            <person name="Xiao H."/>
            <person name="Shao Z."/>
            <person name="Jiang Y."/>
            <person name="Dole S."/>
            <person name="Zhao H."/>
        </authorList>
    </citation>
    <scope>NUCLEOTIDE SEQUENCE [LARGE SCALE GENOMIC DNA]</scope>
    <source>
        <strain evidence="3">SD108</strain>
    </source>
</reference>
<organism evidence="2 3">
    <name type="scientific">Pichia kudriavzevii</name>
    <name type="common">Yeast</name>
    <name type="synonym">Issatchenkia orientalis</name>
    <dbReference type="NCBI Taxonomy" id="4909"/>
    <lineage>
        <taxon>Eukaryota</taxon>
        <taxon>Fungi</taxon>
        <taxon>Dikarya</taxon>
        <taxon>Ascomycota</taxon>
        <taxon>Saccharomycotina</taxon>
        <taxon>Pichiomycetes</taxon>
        <taxon>Pichiales</taxon>
        <taxon>Pichiaceae</taxon>
        <taxon>Pichia</taxon>
    </lineage>
</organism>